<feature type="compositionally biased region" description="Low complexity" evidence="1">
    <location>
        <begin position="555"/>
        <end position="565"/>
    </location>
</feature>
<dbReference type="Proteomes" id="UP000031575">
    <property type="component" value="Unassembled WGS sequence"/>
</dbReference>
<dbReference type="AlphaFoldDB" id="A0A0C2F6P1"/>
<dbReference type="RefSeq" id="XP_040614663.1">
    <property type="nucleotide sequence ID" value="XM_040766588.1"/>
</dbReference>
<feature type="region of interest" description="Disordered" evidence="1">
    <location>
        <begin position="543"/>
        <end position="565"/>
    </location>
</feature>
<comment type="caution">
    <text evidence="2">The sequence shown here is derived from an EMBL/GenBank/DDBJ whole genome shotgun (WGS) entry which is preliminary data.</text>
</comment>
<feature type="compositionally biased region" description="Basic and acidic residues" evidence="1">
    <location>
        <begin position="457"/>
        <end position="467"/>
    </location>
</feature>
<feature type="compositionally biased region" description="Low complexity" evidence="1">
    <location>
        <begin position="87"/>
        <end position="112"/>
    </location>
</feature>
<name>A0A0C2F6P1_9PEZI</name>
<protein>
    <submittedName>
        <fullName evidence="2">Uncharacterized protein</fullName>
    </submittedName>
</protein>
<dbReference type="HOGENOM" id="CLU_037039_1_0_1"/>
<keyword evidence="3" id="KW-1185">Reference proteome</keyword>
<dbReference type="OrthoDB" id="5236816at2759"/>
<evidence type="ECO:0000313" key="3">
    <source>
        <dbReference type="Proteomes" id="UP000031575"/>
    </source>
</evidence>
<sequence>MLDSPVEVGAEAAFVPLASTPPSQPDMQPTPKWRRRQRRNVPTCPDPGSLYDILRENCGTSLFVLPILWTDHHPRLLRAEFIAEEPTLTPTPSSTMSDLPDSPGSGSSSQRQRPSEIAEALSYDLTSLLSPEDTRPFSKSRAIKSVLSTLFQSAFSRPNSGAELDMHFGDRMFRSAVRVPVLWKSADAADSSFDSAVTRPVSSFGHAPNGARESNDFSCIASTQSSQGASQGPIVAYVNRTHLSMIRRNLFRIVDGPEDGDRGNMPVTRLQALRSKQLVPSEPDRDAYLLGVFLAMAQAHFYEPSPSRMASQMFSWNAKNRADRISRPSEFHDVKLRIITHDDETSDFMVYTTVVTAAFLRRFAEPKKAHPSTEEPAGMHIEYTRVPVWPILGLRERLGKALGRDLVGDVQQAMDLFSHDEDDMEDAKDGDTNGDTNTNGHTTANGNGNGDADTTTEADKATARYKEAQAVAEQQQKQEKMRSLKRKRTTDKVSLTDMLTASLDDNGNHAANGSDDINVHNGSGAIVAPSPAATAAVAITSPTLSPRAKRRQTRRSLSSSSLAVF</sequence>
<feature type="region of interest" description="Disordered" evidence="1">
    <location>
        <begin position="1"/>
        <end position="41"/>
    </location>
</feature>
<dbReference type="GeneID" id="63681509"/>
<feature type="region of interest" description="Disordered" evidence="1">
    <location>
        <begin position="419"/>
        <end position="493"/>
    </location>
</feature>
<feature type="region of interest" description="Disordered" evidence="1">
    <location>
        <begin position="87"/>
        <end position="115"/>
    </location>
</feature>
<proteinExistence type="predicted"/>
<evidence type="ECO:0000313" key="2">
    <source>
        <dbReference type="EMBL" id="KIH86653.1"/>
    </source>
</evidence>
<reference evidence="2 3" key="1">
    <citation type="journal article" date="2014" name="BMC Genomics">
        <title>Comparative genomics of the major fungal agents of human and animal Sporotrichosis: Sporothrix schenckii and Sporothrix brasiliensis.</title>
        <authorList>
            <person name="Teixeira M.M."/>
            <person name="de Almeida L.G."/>
            <person name="Kubitschek-Barreira P."/>
            <person name="Alves F.L."/>
            <person name="Kioshima E.S."/>
            <person name="Abadio A.K."/>
            <person name="Fernandes L."/>
            <person name="Derengowski L.S."/>
            <person name="Ferreira K.S."/>
            <person name="Souza R.C."/>
            <person name="Ruiz J.C."/>
            <person name="de Andrade N.C."/>
            <person name="Paes H.C."/>
            <person name="Nicola A.M."/>
            <person name="Albuquerque P."/>
            <person name="Gerber A.L."/>
            <person name="Martins V.P."/>
            <person name="Peconick L.D."/>
            <person name="Neto A.V."/>
            <person name="Chaucanez C.B."/>
            <person name="Silva P.A."/>
            <person name="Cunha O.L."/>
            <person name="de Oliveira F.F."/>
            <person name="dos Santos T.C."/>
            <person name="Barros A.L."/>
            <person name="Soares M.A."/>
            <person name="de Oliveira L.M."/>
            <person name="Marini M.M."/>
            <person name="Villalobos-Duno H."/>
            <person name="Cunha M.M."/>
            <person name="de Hoog S."/>
            <person name="da Silveira J.F."/>
            <person name="Henrissat B."/>
            <person name="Nino-Vega G.A."/>
            <person name="Cisalpino P.S."/>
            <person name="Mora-Montes H.M."/>
            <person name="Almeida S.R."/>
            <person name="Stajich J.E."/>
            <person name="Lopes-Bezerra L.M."/>
            <person name="Vasconcelos A.T."/>
            <person name="Felipe M.S."/>
        </authorList>
    </citation>
    <scope>NUCLEOTIDE SEQUENCE [LARGE SCALE GENOMIC DNA]</scope>
    <source>
        <strain evidence="2 3">5110</strain>
    </source>
</reference>
<evidence type="ECO:0000256" key="1">
    <source>
        <dbReference type="SAM" id="MobiDB-lite"/>
    </source>
</evidence>
<dbReference type="VEuPathDB" id="FungiDB:SPBR_08350"/>
<feature type="compositionally biased region" description="Low complexity" evidence="1">
    <location>
        <begin position="433"/>
        <end position="455"/>
    </location>
</feature>
<gene>
    <name evidence="2" type="ORF">SPBR_08350</name>
</gene>
<dbReference type="EMBL" id="AWTV01000011">
    <property type="protein sequence ID" value="KIH86653.1"/>
    <property type="molecule type" value="Genomic_DNA"/>
</dbReference>
<organism evidence="2 3">
    <name type="scientific">Sporothrix brasiliensis 5110</name>
    <dbReference type="NCBI Taxonomy" id="1398154"/>
    <lineage>
        <taxon>Eukaryota</taxon>
        <taxon>Fungi</taxon>
        <taxon>Dikarya</taxon>
        <taxon>Ascomycota</taxon>
        <taxon>Pezizomycotina</taxon>
        <taxon>Sordariomycetes</taxon>
        <taxon>Sordariomycetidae</taxon>
        <taxon>Ophiostomatales</taxon>
        <taxon>Ophiostomataceae</taxon>
        <taxon>Sporothrix</taxon>
    </lineage>
</organism>
<accession>A0A0C2F6P1</accession>